<dbReference type="EMBL" id="PEVY01000041">
    <property type="protein sequence ID" value="PIU75222.1"/>
    <property type="molecule type" value="Genomic_DNA"/>
</dbReference>
<organism evidence="1 2">
    <name type="scientific">Candidatus Portnoybacteria bacterium CG06_land_8_20_14_3_00_39_12</name>
    <dbReference type="NCBI Taxonomy" id="1974809"/>
    <lineage>
        <taxon>Bacteria</taxon>
        <taxon>Candidatus Portnoyibacteriota</taxon>
    </lineage>
</organism>
<reference evidence="2" key="1">
    <citation type="submission" date="2017-09" db="EMBL/GenBank/DDBJ databases">
        <title>Depth-based differentiation of microbial function through sediment-hosted aquifers and enrichment of novel symbionts in the deep terrestrial subsurface.</title>
        <authorList>
            <person name="Probst A.J."/>
            <person name="Ladd B."/>
            <person name="Jarett J.K."/>
            <person name="Geller-Mcgrath D.E."/>
            <person name="Sieber C.M.K."/>
            <person name="Emerson J.B."/>
            <person name="Anantharaman K."/>
            <person name="Thomas B.C."/>
            <person name="Malmstrom R."/>
            <person name="Stieglmeier M."/>
            <person name="Klingl A."/>
            <person name="Woyke T."/>
            <person name="Ryan C.M."/>
            <person name="Banfield J.F."/>
        </authorList>
    </citation>
    <scope>NUCLEOTIDE SEQUENCE [LARGE SCALE GENOMIC DNA]</scope>
</reference>
<proteinExistence type="predicted"/>
<protein>
    <submittedName>
        <fullName evidence="1">Uncharacterized protein</fullName>
    </submittedName>
</protein>
<sequence length="72" mass="8230">MMLMSAGVQPDIYGDQWPLLLKEWGKPVSAKRDKEITKILEEVETDLCAEFMKKNGYQQMCGLKCSLCTKTK</sequence>
<comment type="caution">
    <text evidence="1">The sequence shown here is derived from an EMBL/GenBank/DDBJ whole genome shotgun (WGS) entry which is preliminary data.</text>
</comment>
<name>A0A2M7AX75_9BACT</name>
<dbReference type="Proteomes" id="UP000228775">
    <property type="component" value="Unassembled WGS sequence"/>
</dbReference>
<evidence type="ECO:0000313" key="2">
    <source>
        <dbReference type="Proteomes" id="UP000228775"/>
    </source>
</evidence>
<accession>A0A2M7AX75</accession>
<gene>
    <name evidence="1" type="ORF">COS76_01940</name>
</gene>
<dbReference type="AlphaFoldDB" id="A0A2M7AX75"/>
<evidence type="ECO:0000313" key="1">
    <source>
        <dbReference type="EMBL" id="PIU75222.1"/>
    </source>
</evidence>